<dbReference type="PANTHER" id="PTHR42866:SF2">
    <property type="entry name" value="3-DEOXY-MANNO-OCTULOSONATE CYTIDYLYLTRANSFERASE, MITOCHONDRIAL"/>
    <property type="match status" value="1"/>
</dbReference>
<evidence type="ECO:0000256" key="1">
    <source>
        <dbReference type="ARBA" id="ARBA00022679"/>
    </source>
</evidence>
<evidence type="ECO:0000313" key="5">
    <source>
        <dbReference type="Proteomes" id="UP001623600"/>
    </source>
</evidence>
<protein>
    <submittedName>
        <fullName evidence="4">3-deoxy-manno-octulosonate cytidylyltransferase</fullName>
    </submittedName>
</protein>
<reference evidence="4 5" key="1">
    <citation type="submission" date="2024-11" db="EMBL/GenBank/DDBJ databases">
        <authorList>
            <person name="Heng Y.C."/>
            <person name="Lim A.C.H."/>
            <person name="Lee J.K.Y."/>
            <person name="Kittelmann S."/>
        </authorList>
    </citation>
    <scope>NUCLEOTIDE SEQUENCE [LARGE SCALE GENOMIC DNA]</scope>
    <source>
        <strain evidence="4 5">WILCCON 0112</strain>
    </source>
</reference>
<organism evidence="4 5">
    <name type="scientific">Candidatus Clostridium helianthi</name>
    <dbReference type="NCBI Taxonomy" id="3381660"/>
    <lineage>
        <taxon>Bacteria</taxon>
        <taxon>Bacillati</taxon>
        <taxon>Bacillota</taxon>
        <taxon>Clostridia</taxon>
        <taxon>Eubacteriales</taxon>
        <taxon>Clostridiaceae</taxon>
        <taxon>Clostridium</taxon>
    </lineage>
</organism>
<sequence length="241" mass="27666">MNIIGIIPARYKSSRFEGKPLADIHGKPMIWWVYNQAIKVKEFSSVYVATDDERIEKVCEDLDINVIMTSDKHPTGTDRVGEVARKIKADIYINIQGDEPTIKPETIRKAIEPFYNDSNEILVTNMMTEIKKSYEIVDNTVPKVVVNKEGCGVFLSRLPIPYPKGGDCKYYKQVCVYGFTPKALEFYCNSERGNIESIEDIEILRFIEAGYKVKFIETDHDTVAVDTKKDLERVRRIIKNI</sequence>
<dbReference type="EMBL" id="JBJIAB010000002">
    <property type="protein sequence ID" value="MFL0163852.1"/>
    <property type="molecule type" value="Genomic_DNA"/>
</dbReference>
<keyword evidence="1" id="KW-0808">Transferase</keyword>
<dbReference type="NCBIfam" id="NF009905">
    <property type="entry name" value="PRK13368.1"/>
    <property type="match status" value="1"/>
</dbReference>
<evidence type="ECO:0000256" key="3">
    <source>
        <dbReference type="ARBA" id="ARBA00022985"/>
    </source>
</evidence>
<dbReference type="RefSeq" id="WP_406760345.1">
    <property type="nucleotide sequence ID" value="NZ_JBJIAB010000002.1"/>
</dbReference>
<dbReference type="InterPro" id="IPR004528">
    <property type="entry name" value="KdsB"/>
</dbReference>
<dbReference type="SUPFAM" id="SSF53448">
    <property type="entry name" value="Nucleotide-diphospho-sugar transferases"/>
    <property type="match status" value="1"/>
</dbReference>
<dbReference type="Proteomes" id="UP001623600">
    <property type="component" value="Unassembled WGS sequence"/>
</dbReference>
<dbReference type="CDD" id="cd02517">
    <property type="entry name" value="CMP-KDO-Synthetase"/>
    <property type="match status" value="1"/>
</dbReference>
<gene>
    <name evidence="4" type="ORF">ACJDTP_02075</name>
</gene>
<dbReference type="GO" id="GO:0016779">
    <property type="term" value="F:nucleotidyltransferase activity"/>
    <property type="evidence" value="ECO:0007669"/>
    <property type="project" value="UniProtKB-KW"/>
</dbReference>
<comment type="caution">
    <text evidence="4">The sequence shown here is derived from an EMBL/GenBank/DDBJ whole genome shotgun (WGS) entry which is preliminary data.</text>
</comment>
<keyword evidence="5" id="KW-1185">Reference proteome</keyword>
<evidence type="ECO:0000313" key="4">
    <source>
        <dbReference type="EMBL" id="MFL0163852.1"/>
    </source>
</evidence>
<dbReference type="Gene3D" id="3.90.550.10">
    <property type="entry name" value="Spore Coat Polysaccharide Biosynthesis Protein SpsA, Chain A"/>
    <property type="match status" value="1"/>
</dbReference>
<dbReference type="Pfam" id="PF02348">
    <property type="entry name" value="CTP_transf_3"/>
    <property type="match status" value="1"/>
</dbReference>
<dbReference type="NCBIfam" id="NF003952">
    <property type="entry name" value="PRK05450.1-5"/>
    <property type="match status" value="1"/>
</dbReference>
<dbReference type="InterPro" id="IPR029044">
    <property type="entry name" value="Nucleotide-diphossugar_trans"/>
</dbReference>
<keyword evidence="2 4" id="KW-0548">Nucleotidyltransferase</keyword>
<proteinExistence type="predicted"/>
<name>A0ABW8RYZ8_9CLOT</name>
<dbReference type="InterPro" id="IPR003329">
    <property type="entry name" value="Cytidylyl_trans"/>
</dbReference>
<accession>A0ABW8RYZ8</accession>
<dbReference type="PANTHER" id="PTHR42866">
    <property type="entry name" value="3-DEOXY-MANNO-OCTULOSONATE CYTIDYLYLTRANSFERASE"/>
    <property type="match status" value="1"/>
</dbReference>
<evidence type="ECO:0000256" key="2">
    <source>
        <dbReference type="ARBA" id="ARBA00022695"/>
    </source>
</evidence>
<keyword evidence="3" id="KW-0448">Lipopolysaccharide biosynthesis</keyword>